<keyword evidence="11" id="KW-1185">Reference proteome</keyword>
<dbReference type="EC" id="2.5.1.54" evidence="8"/>
<evidence type="ECO:0000313" key="10">
    <source>
        <dbReference type="EMBL" id="APE35382.1"/>
    </source>
</evidence>
<dbReference type="InterPro" id="IPR006218">
    <property type="entry name" value="DAHP1/KDSA"/>
</dbReference>
<evidence type="ECO:0000256" key="8">
    <source>
        <dbReference type="PIRNR" id="PIRNR001361"/>
    </source>
</evidence>
<protein>
    <recommendedName>
        <fullName evidence="8">Phospho-2-dehydro-3-deoxyheptonate aldolase</fullName>
        <ecNumber evidence="8">2.5.1.54</ecNumber>
    </recommendedName>
</protein>
<dbReference type="Gene3D" id="3.20.20.70">
    <property type="entry name" value="Aldolase class I"/>
    <property type="match status" value="1"/>
</dbReference>
<dbReference type="Proteomes" id="UP000183810">
    <property type="component" value="Chromosome"/>
</dbReference>
<dbReference type="SUPFAM" id="SSF51569">
    <property type="entry name" value="Aldolase"/>
    <property type="match status" value="1"/>
</dbReference>
<evidence type="ECO:0000256" key="2">
    <source>
        <dbReference type="ARBA" id="ARBA00004688"/>
    </source>
</evidence>
<dbReference type="RefSeq" id="WP_084759766.1">
    <property type="nucleotide sequence ID" value="NZ_CP018082.1"/>
</dbReference>
<dbReference type="NCBIfam" id="TIGR00034">
    <property type="entry name" value="aroFGH"/>
    <property type="match status" value="1"/>
</dbReference>
<organism evidence="10 11">
    <name type="scientific">Nocardia mangyaensis</name>
    <dbReference type="NCBI Taxonomy" id="2213200"/>
    <lineage>
        <taxon>Bacteria</taxon>
        <taxon>Bacillati</taxon>
        <taxon>Actinomycetota</taxon>
        <taxon>Actinomycetes</taxon>
        <taxon>Mycobacteriales</taxon>
        <taxon>Nocardiaceae</taxon>
        <taxon>Nocardia</taxon>
    </lineage>
</organism>
<dbReference type="PANTHER" id="PTHR21225">
    <property type="entry name" value="PHOSPHO-2-DEHYDRO-3-DEOXYHEPTONATE ALDOLASE DAHP SYNTHETASE"/>
    <property type="match status" value="1"/>
</dbReference>
<evidence type="ECO:0000313" key="11">
    <source>
        <dbReference type="Proteomes" id="UP000183810"/>
    </source>
</evidence>
<dbReference type="InterPro" id="IPR006219">
    <property type="entry name" value="DAHP_synth_1"/>
</dbReference>
<dbReference type="EMBL" id="CP018082">
    <property type="protein sequence ID" value="APE35382.1"/>
    <property type="molecule type" value="Genomic_DNA"/>
</dbReference>
<dbReference type="OrthoDB" id="9807331at2"/>
<dbReference type="AlphaFoldDB" id="A0A1J0VTM0"/>
<keyword evidence="5 8" id="KW-0808">Transferase</keyword>
<name>A0A1J0VTM0_9NOCA</name>
<dbReference type="GO" id="GO:0005737">
    <property type="term" value="C:cytoplasm"/>
    <property type="evidence" value="ECO:0007669"/>
    <property type="project" value="TreeGrafter"/>
</dbReference>
<evidence type="ECO:0000256" key="5">
    <source>
        <dbReference type="ARBA" id="ARBA00022679"/>
    </source>
</evidence>
<keyword evidence="4 8" id="KW-0028">Amino-acid biosynthesis</keyword>
<comment type="function">
    <text evidence="1 8">Stereospecific condensation of phosphoenolpyruvate (PEP) and D-erythrose-4-phosphate (E4P) giving rise to 3-deoxy-D-arabino-heptulosonate-7-phosphate (DAHP).</text>
</comment>
<comment type="catalytic activity">
    <reaction evidence="7 8">
        <text>D-erythrose 4-phosphate + phosphoenolpyruvate + H2O = 7-phospho-2-dehydro-3-deoxy-D-arabino-heptonate + phosphate</text>
        <dbReference type="Rhea" id="RHEA:14717"/>
        <dbReference type="ChEBI" id="CHEBI:15377"/>
        <dbReference type="ChEBI" id="CHEBI:16897"/>
        <dbReference type="ChEBI" id="CHEBI:43474"/>
        <dbReference type="ChEBI" id="CHEBI:58394"/>
        <dbReference type="ChEBI" id="CHEBI:58702"/>
        <dbReference type="EC" id="2.5.1.54"/>
    </reaction>
</comment>
<sequence>MCVTEEGLSRQPTVWERLPSPNNLRAARQITETSAVTVNYGRTAIRQILCGNDKRLLVIVGPCSVHDSEAIIEFAERLALVSRELSDDLAVVMRTYFEKSRTASGWPGMAIVPDVFGHADPARGFALARSISMKITDLGLPIAMEWVSAVGPAYLDDLVSWGCIGARTVESQIHRQLASGLPMPVGMKNATDGSIAAAVNAILTASHPQPWIGMAPEGTVAFRHTAGNPDCHLVLRGGRSGTNYHLEAEREAYRILAASGLPERLIIDASHANSDKSHERQRVVAHDIADRIATGDTAVCGIMLESFLSPGTQNAVATQPLIRGQSITDQCMSWSTTAEVLTELAAAARSRTRTIPRRSKRQR</sequence>
<evidence type="ECO:0000256" key="7">
    <source>
        <dbReference type="ARBA" id="ARBA00047508"/>
    </source>
</evidence>
<gene>
    <name evidence="10" type="ORF">BOX37_17095</name>
</gene>
<dbReference type="NCBIfam" id="NF009395">
    <property type="entry name" value="PRK12755.1"/>
    <property type="match status" value="1"/>
</dbReference>
<dbReference type="UniPathway" id="UPA00053">
    <property type="reaction ID" value="UER00084"/>
</dbReference>
<evidence type="ECO:0000259" key="9">
    <source>
        <dbReference type="Pfam" id="PF00793"/>
    </source>
</evidence>
<keyword evidence="6 8" id="KW-0057">Aromatic amino acid biosynthesis</keyword>
<dbReference type="InterPro" id="IPR013785">
    <property type="entry name" value="Aldolase_TIM"/>
</dbReference>
<dbReference type="GO" id="GO:0003849">
    <property type="term" value="F:3-deoxy-7-phosphoheptulonate synthase activity"/>
    <property type="evidence" value="ECO:0007669"/>
    <property type="project" value="UniProtKB-EC"/>
</dbReference>
<dbReference type="PIRSF" id="PIRSF001361">
    <property type="entry name" value="DAHP_synthase"/>
    <property type="match status" value="1"/>
</dbReference>
<dbReference type="Pfam" id="PF00793">
    <property type="entry name" value="DAHP_synth_1"/>
    <property type="match status" value="1"/>
</dbReference>
<proteinExistence type="inferred from homology"/>
<dbReference type="PANTHER" id="PTHR21225:SF12">
    <property type="entry name" value="PHOSPHO-2-DEHYDRO-3-DEOXYHEPTONATE ALDOLASE, TYROSINE-INHIBITED"/>
    <property type="match status" value="1"/>
</dbReference>
<comment type="pathway">
    <text evidence="2 8">Metabolic intermediate biosynthesis; chorismate biosynthesis; chorismate from D-erythrose 4-phosphate and phosphoenolpyruvate: step 1/7.</text>
</comment>
<dbReference type="GO" id="GO:0009073">
    <property type="term" value="P:aromatic amino acid family biosynthetic process"/>
    <property type="evidence" value="ECO:0007669"/>
    <property type="project" value="UniProtKB-KW"/>
</dbReference>
<evidence type="ECO:0000256" key="3">
    <source>
        <dbReference type="ARBA" id="ARBA00007985"/>
    </source>
</evidence>
<dbReference type="KEGG" id="nsl:BOX37_17095"/>
<dbReference type="GO" id="GO:0008652">
    <property type="term" value="P:amino acid biosynthetic process"/>
    <property type="evidence" value="ECO:0007669"/>
    <property type="project" value="UniProtKB-KW"/>
</dbReference>
<dbReference type="GO" id="GO:0009423">
    <property type="term" value="P:chorismate biosynthetic process"/>
    <property type="evidence" value="ECO:0007669"/>
    <property type="project" value="UniProtKB-UniPathway"/>
</dbReference>
<accession>A0A1J0VTM0</accession>
<evidence type="ECO:0000256" key="1">
    <source>
        <dbReference type="ARBA" id="ARBA00003726"/>
    </source>
</evidence>
<feature type="domain" description="DAHP synthetase I/KDSA" evidence="9">
    <location>
        <begin position="47"/>
        <end position="340"/>
    </location>
</feature>
<reference evidence="10" key="1">
    <citation type="submission" date="2016-11" db="EMBL/GenBank/DDBJ databases">
        <authorList>
            <person name="Jaros S."/>
            <person name="Januszkiewicz K."/>
            <person name="Wedrychowicz H."/>
        </authorList>
    </citation>
    <scope>NUCLEOTIDE SEQUENCE [LARGE SCALE GENOMIC DNA]</scope>
    <source>
        <strain evidence="10">Y48</strain>
    </source>
</reference>
<evidence type="ECO:0000256" key="4">
    <source>
        <dbReference type="ARBA" id="ARBA00022605"/>
    </source>
</evidence>
<evidence type="ECO:0000256" key="6">
    <source>
        <dbReference type="ARBA" id="ARBA00023141"/>
    </source>
</evidence>
<comment type="similarity">
    <text evidence="3 8">Belongs to the class-I DAHP synthase family.</text>
</comment>